<gene>
    <name evidence="1" type="ORF">KQX54_007910</name>
</gene>
<accession>A0AAV7J3N4</accession>
<reference evidence="1 2" key="1">
    <citation type="journal article" date="2021" name="J. Hered.">
        <title>A chromosome-level genome assembly of the parasitoid wasp, Cotesia glomerata (Hymenoptera: Braconidae).</title>
        <authorList>
            <person name="Pinto B.J."/>
            <person name="Weis J.J."/>
            <person name="Gamble T."/>
            <person name="Ode P.J."/>
            <person name="Paul R."/>
            <person name="Zaspel J.M."/>
        </authorList>
    </citation>
    <scope>NUCLEOTIDE SEQUENCE [LARGE SCALE GENOMIC DNA]</scope>
    <source>
        <strain evidence="1">CgM1</strain>
    </source>
</reference>
<protein>
    <submittedName>
        <fullName evidence="1">Uncharacterized protein</fullName>
    </submittedName>
</protein>
<keyword evidence="2" id="KW-1185">Reference proteome</keyword>
<name>A0AAV7J3N4_COTGL</name>
<comment type="caution">
    <text evidence="1">The sequence shown here is derived from an EMBL/GenBank/DDBJ whole genome shotgun (WGS) entry which is preliminary data.</text>
</comment>
<dbReference type="Proteomes" id="UP000826195">
    <property type="component" value="Unassembled WGS sequence"/>
</dbReference>
<proteinExistence type="predicted"/>
<evidence type="ECO:0000313" key="1">
    <source>
        <dbReference type="EMBL" id="KAH0567256.1"/>
    </source>
</evidence>
<dbReference type="AlphaFoldDB" id="A0AAV7J3N4"/>
<dbReference type="EMBL" id="JAHXZJ010000001">
    <property type="protein sequence ID" value="KAH0567256.1"/>
    <property type="molecule type" value="Genomic_DNA"/>
</dbReference>
<organism evidence="1 2">
    <name type="scientific">Cotesia glomerata</name>
    <name type="common">Lepidopteran parasitic wasp</name>
    <name type="synonym">Apanteles glomeratus</name>
    <dbReference type="NCBI Taxonomy" id="32391"/>
    <lineage>
        <taxon>Eukaryota</taxon>
        <taxon>Metazoa</taxon>
        <taxon>Ecdysozoa</taxon>
        <taxon>Arthropoda</taxon>
        <taxon>Hexapoda</taxon>
        <taxon>Insecta</taxon>
        <taxon>Pterygota</taxon>
        <taxon>Neoptera</taxon>
        <taxon>Endopterygota</taxon>
        <taxon>Hymenoptera</taxon>
        <taxon>Apocrita</taxon>
        <taxon>Ichneumonoidea</taxon>
        <taxon>Braconidae</taxon>
        <taxon>Microgastrinae</taxon>
        <taxon>Cotesia</taxon>
    </lineage>
</organism>
<evidence type="ECO:0000313" key="2">
    <source>
        <dbReference type="Proteomes" id="UP000826195"/>
    </source>
</evidence>
<sequence length="235" mass="26795">MDGVYYGTVVSPEPPEPPGCVSQHVTTVSSESGLPTHSCLRSLTQKQLCSGKFKSCVVCWNGSHLRHQGGRESSQCHKTDCRCIVRDDNGVKSQERIRPGYGVQRSALVIFYIRIFGVDSVGGTKTLYTATHWVFYLVYCYVNASRVTIETGTIEDSLWRFYGKTRYSRKSRRGVLSYYRNAAPRCPDLHRVMSRIKRDCGIGFEIRQFHPQHNEQRQGVSLGQHKTLFLFIIYN</sequence>